<dbReference type="SMART" id="SM00563">
    <property type="entry name" value="PlsC"/>
    <property type="match status" value="1"/>
</dbReference>
<accession>A0A4V5P0M3</accession>
<reference evidence="2 3" key="1">
    <citation type="submission" date="2019-04" db="EMBL/GenBank/DDBJ databases">
        <title>Pedobacter sp. RP-3-22 sp. nov., isolated from Arctic soil.</title>
        <authorList>
            <person name="Dahal R.H."/>
            <person name="Kim D.-U."/>
        </authorList>
    </citation>
    <scope>NUCLEOTIDE SEQUENCE [LARGE SCALE GENOMIC DNA]</scope>
    <source>
        <strain evidence="2 3">RP-3-22</strain>
    </source>
</reference>
<proteinExistence type="predicted"/>
<dbReference type="Proteomes" id="UP000309488">
    <property type="component" value="Unassembled WGS sequence"/>
</dbReference>
<gene>
    <name evidence="2" type="ORF">FA048_17310</name>
</gene>
<dbReference type="Pfam" id="PF01553">
    <property type="entry name" value="Acyltransferase"/>
    <property type="match status" value="1"/>
</dbReference>
<dbReference type="AlphaFoldDB" id="A0A4V5P0M3"/>
<feature type="domain" description="Phospholipid/glycerol acyltransferase" evidence="1">
    <location>
        <begin position="43"/>
        <end position="159"/>
    </location>
</feature>
<dbReference type="RefSeq" id="WP_136843473.1">
    <property type="nucleotide sequence ID" value="NZ_SWBR01000005.1"/>
</dbReference>
<keyword evidence="3" id="KW-1185">Reference proteome</keyword>
<evidence type="ECO:0000313" key="3">
    <source>
        <dbReference type="Proteomes" id="UP000309488"/>
    </source>
</evidence>
<evidence type="ECO:0000259" key="1">
    <source>
        <dbReference type="SMART" id="SM00563"/>
    </source>
</evidence>
<organism evidence="2 3">
    <name type="scientific">Pedobacter polaris</name>
    <dbReference type="NCBI Taxonomy" id="2571273"/>
    <lineage>
        <taxon>Bacteria</taxon>
        <taxon>Pseudomonadati</taxon>
        <taxon>Bacteroidota</taxon>
        <taxon>Sphingobacteriia</taxon>
        <taxon>Sphingobacteriales</taxon>
        <taxon>Sphingobacteriaceae</taxon>
        <taxon>Pedobacter</taxon>
    </lineage>
</organism>
<name>A0A4V5P0M3_9SPHI</name>
<dbReference type="SUPFAM" id="SSF69593">
    <property type="entry name" value="Glycerol-3-phosphate (1)-acyltransferase"/>
    <property type="match status" value="1"/>
</dbReference>
<protein>
    <recommendedName>
        <fullName evidence="1">Phospholipid/glycerol acyltransferase domain-containing protein</fullName>
    </recommendedName>
</protein>
<dbReference type="OrthoDB" id="152799at2"/>
<comment type="caution">
    <text evidence="2">The sequence shown here is derived from an EMBL/GenBank/DDBJ whole genome shotgun (WGS) entry which is preliminary data.</text>
</comment>
<dbReference type="GO" id="GO:0016746">
    <property type="term" value="F:acyltransferase activity"/>
    <property type="evidence" value="ECO:0007669"/>
    <property type="project" value="InterPro"/>
</dbReference>
<dbReference type="EMBL" id="SWBR01000005">
    <property type="protein sequence ID" value="TKC05487.1"/>
    <property type="molecule type" value="Genomic_DNA"/>
</dbReference>
<dbReference type="InterPro" id="IPR002123">
    <property type="entry name" value="Plipid/glycerol_acylTrfase"/>
</dbReference>
<evidence type="ECO:0000313" key="2">
    <source>
        <dbReference type="EMBL" id="TKC05487.1"/>
    </source>
</evidence>
<sequence>MIIKDKPIRFIQWLMLAAEKFILSKFSKIIFIDEPKINQDVATLLLMNHFSFNDGPMMHYLCRKVLKKEFKVMVLEEQMLLFKPLKYIGCFSVNKKSKSLVESLDYAALLLSDKKNMLGIFPQGGVFSLHLNKIHFEKGLDRILKKKKAPVQVVFAVMLLDFLADFKPKASIYFMDYTGEQIPEKMEEAYNVFYTNCKLAQKQKYNPPPNVLM</sequence>